<name>A0A418KG88_9ACTN</name>
<reference evidence="1 2" key="1">
    <citation type="submission" date="2018-09" db="EMBL/GenBank/DDBJ databases">
        <title>Isolation, diversity and antifungal activity of actinobacteria from wheat.</title>
        <authorList>
            <person name="Han C."/>
        </authorList>
    </citation>
    <scope>NUCLEOTIDE SEQUENCE [LARGE SCALE GENOMIC DNA]</scope>
    <source>
        <strain evidence="1 2">NEAU-YY265</strain>
    </source>
</reference>
<comment type="caution">
    <text evidence="1">The sequence shown here is derived from an EMBL/GenBank/DDBJ whole genome shotgun (WGS) entry which is preliminary data.</text>
</comment>
<accession>A0A418KG88</accession>
<evidence type="ECO:0000313" key="2">
    <source>
        <dbReference type="Proteomes" id="UP000284057"/>
    </source>
</evidence>
<proteinExistence type="predicted"/>
<protein>
    <submittedName>
        <fullName evidence="1">Uncharacterized protein</fullName>
    </submittedName>
</protein>
<keyword evidence="2" id="KW-1185">Reference proteome</keyword>
<sequence length="236" mass="25006">MANHADRPDAVPRNPARITHDDFVLAAIAIGAVTEQAQPHTPAELRPHAYAATRIIMATARLTDMLRRTCATVPGTPDSIGRVVDAAQSHIVEAQIQLDAAAEPDGHQDGIPEAFRAAAAAITRAGHGLTWHTPEEVATAAALTSTITIRAGQLAHKLLRLAVVVRAPHSTIDPLVSATAELNHAVDGLDQAAGAIRARHVREAELMAFEQAEQRMRLHTATEQPTARPGPSTLGI</sequence>
<dbReference type="RefSeq" id="WP_147375602.1">
    <property type="nucleotide sequence ID" value="NZ_QUAL01000441.1"/>
</dbReference>
<dbReference type="AlphaFoldDB" id="A0A418KG88"/>
<dbReference type="OrthoDB" id="9825116at2"/>
<dbReference type="EMBL" id="QUAL01000441">
    <property type="protein sequence ID" value="RIQ10853.1"/>
    <property type="molecule type" value="Genomic_DNA"/>
</dbReference>
<dbReference type="Proteomes" id="UP000284057">
    <property type="component" value="Unassembled WGS sequence"/>
</dbReference>
<organism evidence="1 2">
    <name type="scientific">Jiangella rhizosphaerae</name>
    <dbReference type="NCBI Taxonomy" id="2293569"/>
    <lineage>
        <taxon>Bacteria</taxon>
        <taxon>Bacillati</taxon>
        <taxon>Actinomycetota</taxon>
        <taxon>Actinomycetes</taxon>
        <taxon>Jiangellales</taxon>
        <taxon>Jiangellaceae</taxon>
        <taxon>Jiangella</taxon>
    </lineage>
</organism>
<evidence type="ECO:0000313" key="1">
    <source>
        <dbReference type="EMBL" id="RIQ10853.1"/>
    </source>
</evidence>
<gene>
    <name evidence="1" type="ORF">DY240_31200</name>
</gene>